<keyword evidence="3" id="KW-0067">ATP-binding</keyword>
<evidence type="ECO:0000259" key="8">
    <source>
        <dbReference type="PROSITE" id="PS51194"/>
    </source>
</evidence>
<evidence type="ECO:0000256" key="3">
    <source>
        <dbReference type="ARBA" id="ARBA00022840"/>
    </source>
</evidence>
<feature type="region of interest" description="Disordered" evidence="6">
    <location>
        <begin position="635"/>
        <end position="679"/>
    </location>
</feature>
<dbReference type="SUPFAM" id="SSF52540">
    <property type="entry name" value="P-loop containing nucleoside triphosphate hydrolases"/>
    <property type="match status" value="1"/>
</dbReference>
<feature type="region of interest" description="Disordered" evidence="6">
    <location>
        <begin position="420"/>
        <end position="450"/>
    </location>
</feature>
<dbReference type="GO" id="GO:0043138">
    <property type="term" value="F:3'-5' DNA helicase activity"/>
    <property type="evidence" value="ECO:0007669"/>
    <property type="project" value="UniProtKB-EC"/>
</dbReference>
<gene>
    <name evidence="9" type="ORF">RSOLAG22IIIB_09488</name>
</gene>
<protein>
    <recommendedName>
        <fullName evidence="5">DNA 3'-5' helicase</fullName>
        <ecNumber evidence="5">5.6.2.4</ecNumber>
    </recommendedName>
</protein>
<evidence type="ECO:0000256" key="2">
    <source>
        <dbReference type="ARBA" id="ARBA00022741"/>
    </source>
</evidence>
<dbReference type="InterPro" id="IPR001650">
    <property type="entry name" value="Helicase_C-like"/>
</dbReference>
<evidence type="ECO:0000259" key="7">
    <source>
        <dbReference type="PROSITE" id="PS51192"/>
    </source>
</evidence>
<comment type="similarity">
    <text evidence="1">Belongs to the helicase family. RecQ subfamily.</text>
</comment>
<dbReference type="PROSITE" id="PS51194">
    <property type="entry name" value="HELICASE_CTER"/>
    <property type="match status" value="1"/>
</dbReference>
<keyword evidence="9" id="KW-0347">Helicase</keyword>
<dbReference type="PANTHER" id="PTHR13710:SF154">
    <property type="entry name" value="RECQ HELICASE, PUTATIVE (AFU_ORTHOLOGUE AFUA_6G14720)-RELATED"/>
    <property type="match status" value="1"/>
</dbReference>
<dbReference type="EMBL" id="CYGV01001230">
    <property type="protein sequence ID" value="CUA71309.1"/>
    <property type="molecule type" value="Genomic_DNA"/>
</dbReference>
<feature type="region of interest" description="Disordered" evidence="6">
    <location>
        <begin position="506"/>
        <end position="547"/>
    </location>
</feature>
<evidence type="ECO:0000256" key="1">
    <source>
        <dbReference type="ARBA" id="ARBA00005446"/>
    </source>
</evidence>
<organism evidence="9 10">
    <name type="scientific">Rhizoctonia solani</name>
    <dbReference type="NCBI Taxonomy" id="456999"/>
    <lineage>
        <taxon>Eukaryota</taxon>
        <taxon>Fungi</taxon>
        <taxon>Dikarya</taxon>
        <taxon>Basidiomycota</taxon>
        <taxon>Agaricomycotina</taxon>
        <taxon>Agaricomycetes</taxon>
        <taxon>Cantharellales</taxon>
        <taxon>Ceratobasidiaceae</taxon>
        <taxon>Rhizoctonia</taxon>
    </lineage>
</organism>
<evidence type="ECO:0000313" key="9">
    <source>
        <dbReference type="EMBL" id="CUA71309.1"/>
    </source>
</evidence>
<keyword evidence="10" id="KW-1185">Reference proteome</keyword>
<reference evidence="9 10" key="1">
    <citation type="submission" date="2015-07" db="EMBL/GenBank/DDBJ databases">
        <authorList>
            <person name="Noorani M."/>
        </authorList>
    </citation>
    <scope>NUCLEOTIDE SEQUENCE [LARGE SCALE GENOMIC DNA]</scope>
    <source>
        <strain evidence="9">BBA 69670</strain>
    </source>
</reference>
<dbReference type="GO" id="GO:0005524">
    <property type="term" value="F:ATP binding"/>
    <property type="evidence" value="ECO:0007669"/>
    <property type="project" value="UniProtKB-KW"/>
</dbReference>
<sequence length="774" mass="87378">MGMSEDELPDIYNDIELDEETIRMLDQAPVDLGVARPLTDFEFGSEAYCRNYKKALASETKQRTNLDPLDWQLDVALNCHLGRDAFLLAGTGSGKTLALIMPAFMDPGLKIFLISPLNALANAQVVEFNRWKLTAVAVNATTKYKNLKKDILRGEFQIIISSIEAFTDTTRLLPIVKSTELAALGPQRIIIDKAHCIAKWGPSFRPQYALVGILKLLLTGEVSMVAATATANNLMRQAIKQSLRFGSNAFEVNLGNRRPNISYSVHRIKNVSAVATELLEYFPSRSEMPEFTIIFVDSRKLGASLLEALRQYLDPELRGAVQLYHASRSEFDKKILAAGFEREDGFKTMFSTEAMTMGLNLLKVTRVIQVLAPADPETFVQRMGRCGRDKDTIGHAVLLAQSSLFGDSKAGQKRLLKNIKKEESTPVDTKNGKTTKTPSGNDKARRVPREHREHIIDFINTTGCRVAVLDKVFDNPPKADNEICLCDNCTRERGEETLRDSIASIREAQAGTEEEEDNGSLQDDDTEEEPQDETGPVDTKKASRSHKYRPVKQRDEYIKALEEWRDDKFCSAECRWWNITREWILSDKSIKSIAMHPGMTSIEDLKKLKPGWVHYECWAPEVYDIIVKIDRRKAEEKQKAEDERKARAEQLRAAKEEEEVKARRQAETHRQANGKHRQEAKAEALLNQLELKPEDTGHLDGGLAIASSTPQATSSSASKAPPRKRNILPKDATEEQKAEHQAQVKKRRQETSKAYYQRKKSKQMKQEEIDSISF</sequence>
<dbReference type="GO" id="GO:0005694">
    <property type="term" value="C:chromosome"/>
    <property type="evidence" value="ECO:0007669"/>
    <property type="project" value="TreeGrafter"/>
</dbReference>
<comment type="catalytic activity">
    <reaction evidence="4">
        <text>Couples ATP hydrolysis with the unwinding of duplex DNA by translocating in the 3'-5' direction.</text>
        <dbReference type="EC" id="5.6.2.4"/>
    </reaction>
</comment>
<dbReference type="GO" id="GO:0003676">
    <property type="term" value="F:nucleic acid binding"/>
    <property type="evidence" value="ECO:0007669"/>
    <property type="project" value="InterPro"/>
</dbReference>
<evidence type="ECO:0000256" key="4">
    <source>
        <dbReference type="ARBA" id="ARBA00034617"/>
    </source>
</evidence>
<dbReference type="PANTHER" id="PTHR13710">
    <property type="entry name" value="DNA HELICASE RECQ FAMILY MEMBER"/>
    <property type="match status" value="1"/>
</dbReference>
<dbReference type="GO" id="GO:0000724">
    <property type="term" value="P:double-strand break repair via homologous recombination"/>
    <property type="evidence" value="ECO:0007669"/>
    <property type="project" value="TreeGrafter"/>
</dbReference>
<evidence type="ECO:0000256" key="6">
    <source>
        <dbReference type="SAM" id="MobiDB-lite"/>
    </source>
</evidence>
<dbReference type="GO" id="GO:0009378">
    <property type="term" value="F:four-way junction helicase activity"/>
    <property type="evidence" value="ECO:0007669"/>
    <property type="project" value="TreeGrafter"/>
</dbReference>
<feature type="compositionally biased region" description="Basic and acidic residues" evidence="6">
    <location>
        <begin position="731"/>
        <end position="742"/>
    </location>
</feature>
<dbReference type="InterPro" id="IPR027417">
    <property type="entry name" value="P-loop_NTPase"/>
</dbReference>
<dbReference type="PROSITE" id="PS51192">
    <property type="entry name" value="HELICASE_ATP_BIND_1"/>
    <property type="match status" value="1"/>
</dbReference>
<dbReference type="EC" id="5.6.2.4" evidence="5"/>
<dbReference type="SMART" id="SM00487">
    <property type="entry name" value="DEXDc"/>
    <property type="match status" value="1"/>
</dbReference>
<dbReference type="InterPro" id="IPR011545">
    <property type="entry name" value="DEAD/DEAH_box_helicase_dom"/>
</dbReference>
<evidence type="ECO:0000256" key="5">
    <source>
        <dbReference type="ARBA" id="ARBA00034808"/>
    </source>
</evidence>
<feature type="compositionally biased region" description="Low complexity" evidence="6">
    <location>
        <begin position="704"/>
        <end position="720"/>
    </location>
</feature>
<dbReference type="GO" id="GO:0005737">
    <property type="term" value="C:cytoplasm"/>
    <property type="evidence" value="ECO:0007669"/>
    <property type="project" value="TreeGrafter"/>
</dbReference>
<feature type="region of interest" description="Disordered" evidence="6">
    <location>
        <begin position="694"/>
        <end position="774"/>
    </location>
</feature>
<keyword evidence="2" id="KW-0547">Nucleotide-binding</keyword>
<proteinExistence type="inferred from homology"/>
<dbReference type="AlphaFoldDB" id="A0A0K6FYU0"/>
<dbReference type="InterPro" id="IPR014001">
    <property type="entry name" value="Helicase_ATP-bd"/>
</dbReference>
<dbReference type="SMART" id="SM00490">
    <property type="entry name" value="HELICc"/>
    <property type="match status" value="1"/>
</dbReference>
<keyword evidence="9" id="KW-0378">Hydrolase</keyword>
<feature type="domain" description="Helicase ATP-binding" evidence="7">
    <location>
        <begin position="76"/>
        <end position="249"/>
    </location>
</feature>
<dbReference type="Pfam" id="PF00270">
    <property type="entry name" value="DEAD"/>
    <property type="match status" value="1"/>
</dbReference>
<name>A0A0K6FYU0_9AGAM</name>
<dbReference type="Proteomes" id="UP000044841">
    <property type="component" value="Unassembled WGS sequence"/>
</dbReference>
<feature type="compositionally biased region" description="Polar residues" evidence="6">
    <location>
        <begin position="426"/>
        <end position="440"/>
    </location>
</feature>
<dbReference type="Pfam" id="PF00271">
    <property type="entry name" value="Helicase_C"/>
    <property type="match status" value="1"/>
</dbReference>
<feature type="domain" description="Helicase C-terminal" evidence="8">
    <location>
        <begin position="274"/>
        <end position="438"/>
    </location>
</feature>
<accession>A0A0K6FYU0</accession>
<dbReference type="Gene3D" id="3.40.50.300">
    <property type="entry name" value="P-loop containing nucleotide triphosphate hydrolases"/>
    <property type="match status" value="2"/>
</dbReference>
<evidence type="ECO:0000313" key="10">
    <source>
        <dbReference type="Proteomes" id="UP000044841"/>
    </source>
</evidence>
<feature type="compositionally biased region" description="Acidic residues" evidence="6">
    <location>
        <begin position="512"/>
        <end position="532"/>
    </location>
</feature>